<feature type="signal peptide" evidence="2">
    <location>
        <begin position="1"/>
        <end position="22"/>
    </location>
</feature>
<name>A0A4U0XDH6_9PEZI</name>
<feature type="region of interest" description="Disordered" evidence="1">
    <location>
        <begin position="122"/>
        <end position="151"/>
    </location>
</feature>
<feature type="compositionally biased region" description="Acidic residues" evidence="1">
    <location>
        <begin position="127"/>
        <end position="139"/>
    </location>
</feature>
<proteinExistence type="predicted"/>
<feature type="chain" id="PRO_5021019434" evidence="2">
    <location>
        <begin position="23"/>
        <end position="151"/>
    </location>
</feature>
<evidence type="ECO:0000256" key="1">
    <source>
        <dbReference type="SAM" id="MobiDB-lite"/>
    </source>
</evidence>
<keyword evidence="4" id="KW-1185">Reference proteome</keyword>
<reference evidence="3 4" key="1">
    <citation type="submission" date="2017-03" db="EMBL/GenBank/DDBJ databases">
        <title>Genomes of endolithic fungi from Antarctica.</title>
        <authorList>
            <person name="Coleine C."/>
            <person name="Masonjones S."/>
            <person name="Stajich J.E."/>
        </authorList>
    </citation>
    <scope>NUCLEOTIDE SEQUENCE [LARGE SCALE GENOMIC DNA]</scope>
    <source>
        <strain evidence="3 4">CCFEE 5184</strain>
    </source>
</reference>
<dbReference type="Proteomes" id="UP000309340">
    <property type="component" value="Unassembled WGS sequence"/>
</dbReference>
<gene>
    <name evidence="3" type="ORF">B0A55_05336</name>
</gene>
<organism evidence="3 4">
    <name type="scientific">Friedmanniomyces simplex</name>
    <dbReference type="NCBI Taxonomy" id="329884"/>
    <lineage>
        <taxon>Eukaryota</taxon>
        <taxon>Fungi</taxon>
        <taxon>Dikarya</taxon>
        <taxon>Ascomycota</taxon>
        <taxon>Pezizomycotina</taxon>
        <taxon>Dothideomycetes</taxon>
        <taxon>Dothideomycetidae</taxon>
        <taxon>Mycosphaerellales</taxon>
        <taxon>Teratosphaeriaceae</taxon>
        <taxon>Friedmanniomyces</taxon>
    </lineage>
</organism>
<dbReference type="EMBL" id="NAJQ01000211">
    <property type="protein sequence ID" value="TKA74850.1"/>
    <property type="molecule type" value="Genomic_DNA"/>
</dbReference>
<evidence type="ECO:0000256" key="2">
    <source>
        <dbReference type="SAM" id="SignalP"/>
    </source>
</evidence>
<protein>
    <submittedName>
        <fullName evidence="3">Uncharacterized protein</fullName>
    </submittedName>
</protein>
<dbReference type="AlphaFoldDB" id="A0A4U0XDH6"/>
<sequence>MDVKLNVRVAVTVVALLPSVSSVQVVLDTAKLEFLSEAVIGDVGNELVTLSVIVTMTAVDSTYVIVSVTGEDELDSQMSKPWKTDTEGADPTLLVVLPAPEKLPFVAEAGRLDVEFVAVTGEPSVEEKEEVEDSSDEYEPYLGWPEKLTVP</sequence>
<keyword evidence="2" id="KW-0732">Signal</keyword>
<accession>A0A4U0XDH6</accession>
<evidence type="ECO:0000313" key="3">
    <source>
        <dbReference type="EMBL" id="TKA74850.1"/>
    </source>
</evidence>
<evidence type="ECO:0000313" key="4">
    <source>
        <dbReference type="Proteomes" id="UP000309340"/>
    </source>
</evidence>
<comment type="caution">
    <text evidence="3">The sequence shown here is derived from an EMBL/GenBank/DDBJ whole genome shotgun (WGS) entry which is preliminary data.</text>
</comment>